<dbReference type="Gene3D" id="3.40.720.10">
    <property type="entry name" value="Alkaline Phosphatase, subunit A"/>
    <property type="match status" value="1"/>
</dbReference>
<feature type="compositionally biased region" description="Polar residues" evidence="1">
    <location>
        <begin position="719"/>
        <end position="728"/>
    </location>
</feature>
<dbReference type="Pfam" id="PF02995">
    <property type="entry name" value="DUF229"/>
    <property type="match status" value="1"/>
</dbReference>
<dbReference type="GO" id="GO:0005615">
    <property type="term" value="C:extracellular space"/>
    <property type="evidence" value="ECO:0007669"/>
    <property type="project" value="TreeGrafter"/>
</dbReference>
<evidence type="ECO:0000256" key="2">
    <source>
        <dbReference type="SAM" id="Phobius"/>
    </source>
</evidence>
<dbReference type="PANTHER" id="PTHR10974:SF1">
    <property type="entry name" value="FI08016P-RELATED"/>
    <property type="match status" value="1"/>
</dbReference>
<dbReference type="OrthoDB" id="413313at2759"/>
<reference evidence="3" key="1">
    <citation type="submission" date="2022-01" db="EMBL/GenBank/DDBJ databases">
        <authorList>
            <person name="King R."/>
        </authorList>
    </citation>
    <scope>NUCLEOTIDE SEQUENCE</scope>
</reference>
<dbReference type="CDD" id="cd16021">
    <property type="entry name" value="ALP_like"/>
    <property type="match status" value="1"/>
</dbReference>
<accession>A0A9P0CZ07</accession>
<protein>
    <recommendedName>
        <fullName evidence="5">DUF229 domain containing protein</fullName>
    </recommendedName>
</protein>
<dbReference type="InterPro" id="IPR017850">
    <property type="entry name" value="Alkaline_phosphatase_core_sf"/>
</dbReference>
<dbReference type="SUPFAM" id="SSF53649">
    <property type="entry name" value="Alkaline phosphatase-like"/>
    <property type="match status" value="1"/>
</dbReference>
<keyword evidence="4" id="KW-1185">Reference proteome</keyword>
<feature type="transmembrane region" description="Helical" evidence="2">
    <location>
        <begin position="82"/>
        <end position="103"/>
    </location>
</feature>
<keyword evidence="2" id="KW-1133">Transmembrane helix</keyword>
<keyword evidence="2" id="KW-0472">Membrane</keyword>
<keyword evidence="2" id="KW-0812">Transmembrane</keyword>
<evidence type="ECO:0000256" key="1">
    <source>
        <dbReference type="SAM" id="MobiDB-lite"/>
    </source>
</evidence>
<dbReference type="Proteomes" id="UP001153636">
    <property type="component" value="Chromosome 5"/>
</dbReference>
<dbReference type="AlphaFoldDB" id="A0A9P0CZ07"/>
<gene>
    <name evidence="3" type="ORF">PSYICH_LOCUS11599</name>
</gene>
<organism evidence="3 4">
    <name type="scientific">Psylliodes chrysocephalus</name>
    <dbReference type="NCBI Taxonomy" id="3402493"/>
    <lineage>
        <taxon>Eukaryota</taxon>
        <taxon>Metazoa</taxon>
        <taxon>Ecdysozoa</taxon>
        <taxon>Arthropoda</taxon>
        <taxon>Hexapoda</taxon>
        <taxon>Insecta</taxon>
        <taxon>Pterygota</taxon>
        <taxon>Neoptera</taxon>
        <taxon>Endopterygota</taxon>
        <taxon>Coleoptera</taxon>
        <taxon>Polyphaga</taxon>
        <taxon>Cucujiformia</taxon>
        <taxon>Chrysomeloidea</taxon>
        <taxon>Chrysomelidae</taxon>
        <taxon>Galerucinae</taxon>
        <taxon>Alticini</taxon>
        <taxon>Psylliodes</taxon>
    </lineage>
</organism>
<evidence type="ECO:0000313" key="3">
    <source>
        <dbReference type="EMBL" id="CAH1110864.1"/>
    </source>
</evidence>
<name>A0A9P0CZ07_9CUCU</name>
<evidence type="ECO:0008006" key="5">
    <source>
        <dbReference type="Google" id="ProtNLM"/>
    </source>
</evidence>
<sequence length="746" mass="85323">MSTDVDIRNNLPISAEQQSIVEKQNNLTIEIINTVDNNNNTNLDKEHSAAETELSEHCEHISKIASKNKRYQITRNNVRPDVLLLLFVLLFGTVFYTCTYQAICIYFQSVKPLANLTIIKDKTTDGFVVNTPGCKIPDFHPFDNQVKKFIKKPTAPVCNNGTPALFESDLTSVYLLNSSLAAYNITDKQQLSCCYNVFWRVDVPEHNTDNNIVYSEDCYNFTEKVFIDYDFIRVTCQYKNKSIYKDMFSFVPISSIKRLPDTQYPAPLSVLMIGIDAVSRLNLHRQLGKTVNYIKSIGAYEMLGFNKVGDNTFPNLMPVLTGQNESELIKSCWPEEHDHFDNCSFIWKDFKQQGFVTAYGEDASWMGLFNYQRRGFHKQPTDYGYNYFSRHVEHEIGNVGFMNVDLCEGARLVYKDFQKYIIKFVTTMSENQLPYFGFFWGVSLSHDELNMPSLGDDDYFNLFKNFKDQGFLENTAVIFLSDHGIRWGGIRETYQGRMEERLPFVFVLLPDWFKIQYPQAIQNLAKNTRRLTTPYDLHETLRDLLNPYNMTENITPNAKGISMFKEINGARTCKDAGIVSHWCTCQQSVDVNTKNAIVIKSASIAVNHINKQLEGYAQCANLVLAEITNARLMTHKEEGLTGINKIQDYLITIKTTPEKEEYSPPRQRKVSSAPDTPSQITEDITENSTEAEKAIEVTTKQPEKPQVSNEQTKRYFTRLGSTSSSGATLKTKKPAINPALKKKTEK</sequence>
<dbReference type="FunFam" id="3.40.720.10:FF:000017">
    <property type="entry name" value="Predicted protein"/>
    <property type="match status" value="1"/>
</dbReference>
<evidence type="ECO:0000313" key="4">
    <source>
        <dbReference type="Proteomes" id="UP001153636"/>
    </source>
</evidence>
<feature type="region of interest" description="Disordered" evidence="1">
    <location>
        <begin position="657"/>
        <end position="746"/>
    </location>
</feature>
<dbReference type="PANTHER" id="PTHR10974">
    <property type="entry name" value="FI08016P-RELATED"/>
    <property type="match status" value="1"/>
</dbReference>
<feature type="compositionally biased region" description="Polar residues" evidence="1">
    <location>
        <begin position="673"/>
        <end position="688"/>
    </location>
</feature>
<proteinExistence type="predicted"/>
<dbReference type="EMBL" id="OV651817">
    <property type="protein sequence ID" value="CAH1110864.1"/>
    <property type="molecule type" value="Genomic_DNA"/>
</dbReference>
<dbReference type="InterPro" id="IPR004245">
    <property type="entry name" value="DUF229"/>
</dbReference>